<dbReference type="PANTHER" id="PTHR35585:SF1">
    <property type="entry name" value="HHE DOMAIN PROTEIN (AFU_ORTHOLOGUE AFUA_4G00730)"/>
    <property type="match status" value="1"/>
</dbReference>
<evidence type="ECO:0000313" key="4">
    <source>
        <dbReference type="Proteomes" id="UP000603904"/>
    </source>
</evidence>
<name>A0ABQ4FTL9_9ACTN</name>
<comment type="caution">
    <text evidence="3">The sequence shown here is derived from an EMBL/GenBank/DDBJ whole genome shotgun (WGS) entry which is preliminary data.</text>
</comment>
<dbReference type="Pfam" id="PF01814">
    <property type="entry name" value="Hemerythrin"/>
    <property type="match status" value="1"/>
</dbReference>
<dbReference type="InterPro" id="IPR012312">
    <property type="entry name" value="Hemerythrin-like"/>
</dbReference>
<evidence type="ECO:0000256" key="1">
    <source>
        <dbReference type="SAM" id="MobiDB-lite"/>
    </source>
</evidence>
<gene>
    <name evidence="3" type="ORF">Mco01_11530</name>
</gene>
<accession>A0ABQ4FTL9</accession>
<proteinExistence type="predicted"/>
<dbReference type="RefSeq" id="WP_204055807.1">
    <property type="nucleotide sequence ID" value="NZ_BAAAGP010000003.1"/>
</dbReference>
<dbReference type="Proteomes" id="UP000603904">
    <property type="component" value="Unassembled WGS sequence"/>
</dbReference>
<feature type="region of interest" description="Disordered" evidence="1">
    <location>
        <begin position="138"/>
        <end position="157"/>
    </location>
</feature>
<dbReference type="PANTHER" id="PTHR35585">
    <property type="entry name" value="HHE DOMAIN PROTEIN (AFU_ORTHOLOGUE AFUA_4G00730)"/>
    <property type="match status" value="1"/>
</dbReference>
<feature type="domain" description="Hemerythrin-like" evidence="2">
    <location>
        <begin position="5"/>
        <end position="120"/>
    </location>
</feature>
<keyword evidence="4" id="KW-1185">Reference proteome</keyword>
<sequence>MATDVISLIKEDHRDVESIFERLQKVPENRPALVAELAAKFVAHARAEESEVYPLLEKRDPEEASEVHHGAEEHHEAEETLAQLMAADPDGPEFDSILQELVAAVSHHVQEEETDILPALEKAVPAAERVRLGKVFSQAKAQELQSPPKPRQRSKDELLHQAEELGIQGRSAMSKEELLKAIKSKQG</sequence>
<evidence type="ECO:0000259" key="2">
    <source>
        <dbReference type="Pfam" id="PF01814"/>
    </source>
</evidence>
<dbReference type="EMBL" id="BOOC01000003">
    <property type="protein sequence ID" value="GIH38153.1"/>
    <property type="molecule type" value="Genomic_DNA"/>
</dbReference>
<organism evidence="3 4">
    <name type="scientific">Microbispora corallina</name>
    <dbReference type="NCBI Taxonomy" id="83302"/>
    <lineage>
        <taxon>Bacteria</taxon>
        <taxon>Bacillati</taxon>
        <taxon>Actinomycetota</taxon>
        <taxon>Actinomycetes</taxon>
        <taxon>Streptosporangiales</taxon>
        <taxon>Streptosporangiaceae</taxon>
        <taxon>Microbispora</taxon>
    </lineage>
</organism>
<protein>
    <submittedName>
        <fullName evidence="3">Hemerythrin</fullName>
    </submittedName>
</protein>
<reference evidence="3 4" key="1">
    <citation type="submission" date="2021-01" db="EMBL/GenBank/DDBJ databases">
        <title>Whole genome shotgun sequence of Microbispora corallina NBRC 16416.</title>
        <authorList>
            <person name="Komaki H."/>
            <person name="Tamura T."/>
        </authorList>
    </citation>
    <scope>NUCLEOTIDE SEQUENCE [LARGE SCALE GENOMIC DNA]</scope>
    <source>
        <strain evidence="3 4">NBRC 16416</strain>
    </source>
</reference>
<dbReference type="Gene3D" id="1.20.120.520">
    <property type="entry name" value="nmb1532 protein domain like"/>
    <property type="match status" value="1"/>
</dbReference>
<evidence type="ECO:0000313" key="3">
    <source>
        <dbReference type="EMBL" id="GIH38153.1"/>
    </source>
</evidence>